<keyword evidence="1" id="KW-1185">Reference proteome</keyword>
<proteinExistence type="predicted"/>
<accession>A0A1I7WA34</accession>
<dbReference type="AlphaFoldDB" id="A0A1I7WA34"/>
<evidence type="ECO:0000313" key="2">
    <source>
        <dbReference type="WBParaSite" id="Hba_01537"/>
    </source>
</evidence>
<evidence type="ECO:0000313" key="1">
    <source>
        <dbReference type="Proteomes" id="UP000095283"/>
    </source>
</evidence>
<dbReference type="Proteomes" id="UP000095283">
    <property type="component" value="Unplaced"/>
</dbReference>
<organism evidence="1 2">
    <name type="scientific">Heterorhabditis bacteriophora</name>
    <name type="common">Entomopathogenic nematode worm</name>
    <dbReference type="NCBI Taxonomy" id="37862"/>
    <lineage>
        <taxon>Eukaryota</taxon>
        <taxon>Metazoa</taxon>
        <taxon>Ecdysozoa</taxon>
        <taxon>Nematoda</taxon>
        <taxon>Chromadorea</taxon>
        <taxon>Rhabditida</taxon>
        <taxon>Rhabditina</taxon>
        <taxon>Rhabditomorpha</taxon>
        <taxon>Strongyloidea</taxon>
        <taxon>Heterorhabditidae</taxon>
        <taxon>Heterorhabditis</taxon>
    </lineage>
</organism>
<reference evidence="2" key="1">
    <citation type="submission" date="2016-11" db="UniProtKB">
        <authorList>
            <consortium name="WormBaseParasite"/>
        </authorList>
    </citation>
    <scope>IDENTIFICATION</scope>
</reference>
<dbReference type="WBParaSite" id="Hba_01537">
    <property type="protein sequence ID" value="Hba_01537"/>
    <property type="gene ID" value="Hba_01537"/>
</dbReference>
<protein>
    <submittedName>
        <fullName evidence="2">Transposase</fullName>
    </submittedName>
</protein>
<sequence length="39" mass="4541">MHHITARFDVCPATLVLFLRLVSLPQTWVIKPLLRINNN</sequence>
<name>A0A1I7WA34_HETBA</name>